<dbReference type="Gene3D" id="3.40.1490.10">
    <property type="entry name" value="Bit1"/>
    <property type="match status" value="1"/>
</dbReference>
<evidence type="ECO:0000256" key="3">
    <source>
        <dbReference type="ARBA" id="ARBA00048707"/>
    </source>
</evidence>
<keyword evidence="4" id="KW-0812">Transmembrane</keyword>
<dbReference type="SUPFAM" id="SSF102462">
    <property type="entry name" value="Peptidyl-tRNA hydrolase II"/>
    <property type="match status" value="1"/>
</dbReference>
<dbReference type="EMBL" id="JARBHB010000016">
    <property type="protein sequence ID" value="KAJ8866893.1"/>
    <property type="molecule type" value="Genomic_DNA"/>
</dbReference>
<protein>
    <recommendedName>
        <fullName evidence="1">peptidyl-tRNA hydrolase</fullName>
        <ecNumber evidence="1">3.1.1.29</ecNumber>
    </recommendedName>
</protein>
<name>A0ABQ9G695_9NEOP</name>
<dbReference type="EC" id="3.1.1.29" evidence="1"/>
<dbReference type="Pfam" id="PF01981">
    <property type="entry name" value="PTH2"/>
    <property type="match status" value="1"/>
</dbReference>
<dbReference type="InterPro" id="IPR023476">
    <property type="entry name" value="Pep_tRNA_hydro_II_dom_sf"/>
</dbReference>
<evidence type="ECO:0000256" key="2">
    <source>
        <dbReference type="ARBA" id="ARBA00022801"/>
    </source>
</evidence>
<comment type="caution">
    <text evidence="5">The sequence shown here is derived from an EMBL/GenBank/DDBJ whole genome shotgun (WGS) entry which is preliminary data.</text>
</comment>
<evidence type="ECO:0000313" key="6">
    <source>
        <dbReference type="Proteomes" id="UP001159363"/>
    </source>
</evidence>
<dbReference type="InterPro" id="IPR042237">
    <property type="entry name" value="PTRHD1"/>
</dbReference>
<keyword evidence="2" id="KW-0378">Hydrolase</keyword>
<proteinExistence type="predicted"/>
<dbReference type="Proteomes" id="UP001159363">
    <property type="component" value="Chromosome 15"/>
</dbReference>
<reference evidence="5 6" key="1">
    <citation type="submission" date="2023-02" db="EMBL/GenBank/DDBJ databases">
        <title>LHISI_Scaffold_Assembly.</title>
        <authorList>
            <person name="Stuart O.P."/>
            <person name="Cleave R."/>
            <person name="Magrath M.J.L."/>
            <person name="Mikheyev A.S."/>
        </authorList>
    </citation>
    <scope>NUCLEOTIDE SEQUENCE [LARGE SCALE GENOMIC DNA]</scope>
    <source>
        <strain evidence="5">Daus_M_001</strain>
        <tissue evidence="5">Leg muscle</tissue>
    </source>
</reference>
<organism evidence="5 6">
    <name type="scientific">Dryococelus australis</name>
    <dbReference type="NCBI Taxonomy" id="614101"/>
    <lineage>
        <taxon>Eukaryota</taxon>
        <taxon>Metazoa</taxon>
        <taxon>Ecdysozoa</taxon>
        <taxon>Arthropoda</taxon>
        <taxon>Hexapoda</taxon>
        <taxon>Insecta</taxon>
        <taxon>Pterygota</taxon>
        <taxon>Neoptera</taxon>
        <taxon>Polyneoptera</taxon>
        <taxon>Phasmatodea</taxon>
        <taxon>Verophasmatodea</taxon>
        <taxon>Anareolatae</taxon>
        <taxon>Phasmatidae</taxon>
        <taxon>Eurycanthinae</taxon>
        <taxon>Dryococelus</taxon>
    </lineage>
</organism>
<comment type="catalytic activity">
    <reaction evidence="3">
        <text>an N-acyl-L-alpha-aminoacyl-tRNA + H2O = an N-acyl-L-amino acid + a tRNA + H(+)</text>
        <dbReference type="Rhea" id="RHEA:54448"/>
        <dbReference type="Rhea" id="RHEA-COMP:10123"/>
        <dbReference type="Rhea" id="RHEA-COMP:13883"/>
        <dbReference type="ChEBI" id="CHEBI:15377"/>
        <dbReference type="ChEBI" id="CHEBI:15378"/>
        <dbReference type="ChEBI" id="CHEBI:59874"/>
        <dbReference type="ChEBI" id="CHEBI:78442"/>
        <dbReference type="ChEBI" id="CHEBI:138191"/>
        <dbReference type="EC" id="3.1.1.29"/>
    </reaction>
</comment>
<dbReference type="PANTHER" id="PTHR46194:SF1">
    <property type="entry name" value="PEPTIDYL-TRNA HYDROLASE PTRHD1-RELATED"/>
    <property type="match status" value="1"/>
</dbReference>
<sequence>MTAKLVQYVVVRKDLLKNMNWPVGAVIAQACHACCAVVHLYYADDNTQEYLKDLDNMHKIVLEVPDEENLRKLESKLEDNKIHHKTWIEQPENFPTCIVLKPYPKEEVQKYFKKLKLYSAE</sequence>
<keyword evidence="4" id="KW-1133">Transmembrane helix</keyword>
<keyword evidence="4" id="KW-0472">Membrane</keyword>
<evidence type="ECO:0000256" key="1">
    <source>
        <dbReference type="ARBA" id="ARBA00013260"/>
    </source>
</evidence>
<dbReference type="PROSITE" id="PS51257">
    <property type="entry name" value="PROKAR_LIPOPROTEIN"/>
    <property type="match status" value="1"/>
</dbReference>
<evidence type="ECO:0000256" key="4">
    <source>
        <dbReference type="SAM" id="Phobius"/>
    </source>
</evidence>
<dbReference type="CDD" id="cd02429">
    <property type="entry name" value="PTH2_like"/>
    <property type="match status" value="1"/>
</dbReference>
<evidence type="ECO:0000313" key="5">
    <source>
        <dbReference type="EMBL" id="KAJ8866893.1"/>
    </source>
</evidence>
<dbReference type="PANTHER" id="PTHR46194">
    <property type="entry name" value="PEPTIDYL-TRNA HYDROLASE PTRHD1-RELATED"/>
    <property type="match status" value="1"/>
</dbReference>
<keyword evidence="6" id="KW-1185">Reference proteome</keyword>
<feature type="transmembrane region" description="Helical" evidence="4">
    <location>
        <begin position="21"/>
        <end position="42"/>
    </location>
</feature>
<accession>A0ABQ9G695</accession>
<gene>
    <name evidence="5" type="ORF">PR048_032755</name>
</gene>
<dbReference type="InterPro" id="IPR002833">
    <property type="entry name" value="PTH2"/>
</dbReference>